<dbReference type="InterPro" id="IPR005366">
    <property type="entry name" value="EMC8/9"/>
</dbReference>
<name>A0AA38ULT0_9AGAR</name>
<comment type="caution">
    <text evidence="3">The sequence shown here is derived from an EMBL/GenBank/DDBJ whole genome shotgun (WGS) entry which is preliminary data.</text>
</comment>
<dbReference type="Proteomes" id="UP001163846">
    <property type="component" value="Unassembled WGS sequence"/>
</dbReference>
<gene>
    <name evidence="3" type="ORF">F5878DRAFT_599458</name>
</gene>
<proteinExistence type="inferred from homology"/>
<evidence type="ECO:0000313" key="3">
    <source>
        <dbReference type="EMBL" id="KAJ3845401.1"/>
    </source>
</evidence>
<reference evidence="3" key="1">
    <citation type="submission" date="2022-08" db="EMBL/GenBank/DDBJ databases">
        <authorList>
            <consortium name="DOE Joint Genome Institute"/>
            <person name="Min B."/>
            <person name="Riley R."/>
            <person name="Sierra-Patev S."/>
            <person name="Naranjo-Ortiz M."/>
            <person name="Looney B."/>
            <person name="Konkel Z."/>
            <person name="Slot J.C."/>
            <person name="Sakamoto Y."/>
            <person name="Steenwyk J.L."/>
            <person name="Rokas A."/>
            <person name="Carro J."/>
            <person name="Camarero S."/>
            <person name="Ferreira P."/>
            <person name="Molpeceres G."/>
            <person name="Ruiz-Duenas F.J."/>
            <person name="Serrano A."/>
            <person name="Henrissat B."/>
            <person name="Drula E."/>
            <person name="Hughes K.W."/>
            <person name="Mata J.L."/>
            <person name="Ishikawa N.K."/>
            <person name="Vargas-Isla R."/>
            <person name="Ushijima S."/>
            <person name="Smith C.A."/>
            <person name="Ahrendt S."/>
            <person name="Andreopoulos W."/>
            <person name="He G."/>
            <person name="Labutti K."/>
            <person name="Lipzen A."/>
            <person name="Ng V."/>
            <person name="Sandor L."/>
            <person name="Barry K."/>
            <person name="Martinez A.T."/>
            <person name="Xiao Y."/>
            <person name="Gibbons J.G."/>
            <person name="Terashima K."/>
            <person name="Hibbett D.S."/>
            <person name="Grigoriev I.V."/>
        </authorList>
    </citation>
    <scope>NUCLEOTIDE SEQUENCE</scope>
    <source>
        <strain evidence="3">TFB9207</strain>
    </source>
</reference>
<accession>A0AA38ULT0</accession>
<dbReference type="PROSITE" id="PS50249">
    <property type="entry name" value="MPN"/>
    <property type="match status" value="1"/>
</dbReference>
<organism evidence="3 4">
    <name type="scientific">Lentinula raphanica</name>
    <dbReference type="NCBI Taxonomy" id="153919"/>
    <lineage>
        <taxon>Eukaryota</taxon>
        <taxon>Fungi</taxon>
        <taxon>Dikarya</taxon>
        <taxon>Basidiomycota</taxon>
        <taxon>Agaricomycotina</taxon>
        <taxon>Agaricomycetes</taxon>
        <taxon>Agaricomycetidae</taxon>
        <taxon>Agaricales</taxon>
        <taxon>Marasmiineae</taxon>
        <taxon>Omphalotaceae</taxon>
        <taxon>Lentinula</taxon>
    </lineage>
</organism>
<keyword evidence="4" id="KW-1185">Reference proteome</keyword>
<comment type="similarity">
    <text evidence="1">Belongs to the EMC8/EMC9 family.</text>
</comment>
<dbReference type="InterPro" id="IPR037518">
    <property type="entry name" value="MPN"/>
</dbReference>
<sequence length="209" mass="22668">MMVNYTVGQQAYLKTFFHAAKHPHLQVNGVLLGKKVSGTVEIIDAVPLLHHWTSLSPMMEIGLDLAGRHAESLELQLVGYYQACERLDDTALAPVGEKIASKVKEGFSDAVAFVIDGEKIGSPDNAALIPYLAQSPSSSWRPYTDAGAVTPFSPGSSFSLSSPDSPAHAVSLVRDQQLHRKFGDFDDHLEDVTIDWLGNKAAMPSDVHQ</sequence>
<dbReference type="PANTHER" id="PTHR12941">
    <property type="entry name" value="ER MEMBRANE PROTEIN COMPLEX"/>
    <property type="match status" value="1"/>
</dbReference>
<feature type="domain" description="MPN" evidence="2">
    <location>
        <begin position="5"/>
        <end position="134"/>
    </location>
</feature>
<evidence type="ECO:0000259" key="2">
    <source>
        <dbReference type="PROSITE" id="PS50249"/>
    </source>
</evidence>
<dbReference type="AlphaFoldDB" id="A0AA38ULT0"/>
<dbReference type="CDD" id="cd08060">
    <property type="entry name" value="MPN_UPF0172"/>
    <property type="match status" value="1"/>
</dbReference>
<evidence type="ECO:0000313" key="4">
    <source>
        <dbReference type="Proteomes" id="UP001163846"/>
    </source>
</evidence>
<dbReference type="Pfam" id="PF03665">
    <property type="entry name" value="UPF0172"/>
    <property type="match status" value="1"/>
</dbReference>
<dbReference type="PANTHER" id="PTHR12941:SF10">
    <property type="entry name" value="ER MEMBRANE PROTEIN COMPLEX SUBUNIT 8_9 HOMOLOG"/>
    <property type="match status" value="1"/>
</dbReference>
<protein>
    <recommendedName>
        <fullName evidence="2">MPN domain-containing protein</fullName>
    </recommendedName>
</protein>
<evidence type="ECO:0000256" key="1">
    <source>
        <dbReference type="ARBA" id="ARBA00007461"/>
    </source>
</evidence>
<dbReference type="GO" id="GO:0072546">
    <property type="term" value="C:EMC complex"/>
    <property type="evidence" value="ECO:0007669"/>
    <property type="project" value="InterPro"/>
</dbReference>
<dbReference type="EMBL" id="MU805937">
    <property type="protein sequence ID" value="KAJ3845401.1"/>
    <property type="molecule type" value="Genomic_DNA"/>
</dbReference>